<keyword evidence="1 9" id="KW-0547">Nucleotide-binding</keyword>
<dbReference type="AlphaFoldDB" id="A0A1G8EJW2"/>
<dbReference type="InterPro" id="IPR000212">
    <property type="entry name" value="DNA_helicase_UvrD/REP"/>
</dbReference>
<dbReference type="InterPro" id="IPR013498">
    <property type="entry name" value="Topo_IA_Znf"/>
</dbReference>
<dbReference type="Pfam" id="PF01396">
    <property type="entry name" value="Zn_ribbon_Top1"/>
    <property type="match status" value="1"/>
</dbReference>
<dbReference type="Pfam" id="PF13361">
    <property type="entry name" value="UvrD_C"/>
    <property type="match status" value="1"/>
</dbReference>
<evidence type="ECO:0000256" key="4">
    <source>
        <dbReference type="ARBA" id="ARBA00022840"/>
    </source>
</evidence>
<dbReference type="InterPro" id="IPR014017">
    <property type="entry name" value="DNA_helicase_UvrD-like_C"/>
</dbReference>
<dbReference type="Pfam" id="PF00580">
    <property type="entry name" value="UvrD-helicase"/>
    <property type="match status" value="1"/>
</dbReference>
<dbReference type="OrthoDB" id="5298826at2"/>
<dbReference type="InterPro" id="IPR014016">
    <property type="entry name" value="UvrD-like_ATP-bd"/>
</dbReference>
<dbReference type="FunFam" id="3.40.50.300:FF:000975">
    <property type="entry name" value="DNA helicase"/>
    <property type="match status" value="1"/>
</dbReference>
<evidence type="ECO:0000259" key="10">
    <source>
        <dbReference type="PROSITE" id="PS51198"/>
    </source>
</evidence>
<dbReference type="GO" id="GO:0016887">
    <property type="term" value="F:ATP hydrolysis activity"/>
    <property type="evidence" value="ECO:0007669"/>
    <property type="project" value="RHEA"/>
</dbReference>
<dbReference type="EMBL" id="FNCY01000008">
    <property type="protein sequence ID" value="SDH70082.1"/>
    <property type="molecule type" value="Genomic_DNA"/>
</dbReference>
<dbReference type="Gene3D" id="3.30.65.10">
    <property type="entry name" value="Bacterial Topoisomerase I, domain 1"/>
    <property type="match status" value="1"/>
</dbReference>
<dbReference type="GO" id="GO:0006265">
    <property type="term" value="P:DNA topological change"/>
    <property type="evidence" value="ECO:0007669"/>
    <property type="project" value="InterPro"/>
</dbReference>
<evidence type="ECO:0000313" key="11">
    <source>
        <dbReference type="EMBL" id="SDH70082.1"/>
    </source>
</evidence>
<dbReference type="GO" id="GO:0043138">
    <property type="term" value="F:3'-5' DNA helicase activity"/>
    <property type="evidence" value="ECO:0007669"/>
    <property type="project" value="UniProtKB-EC"/>
</dbReference>
<evidence type="ECO:0000313" key="12">
    <source>
        <dbReference type="Proteomes" id="UP000198607"/>
    </source>
</evidence>
<gene>
    <name evidence="11" type="ORF">SAMN05660652_02104</name>
</gene>
<dbReference type="GO" id="GO:0005694">
    <property type="term" value="C:chromosome"/>
    <property type="evidence" value="ECO:0007669"/>
    <property type="project" value="InterPro"/>
</dbReference>
<comment type="catalytic activity">
    <reaction evidence="6">
        <text>Couples ATP hydrolysis with the unwinding of duplex DNA by translocating in the 3'-5' direction.</text>
        <dbReference type="EC" id="5.6.2.4"/>
    </reaction>
</comment>
<dbReference type="PANTHER" id="PTHR11070">
    <property type="entry name" value="UVRD / RECB / PCRA DNA HELICASE FAMILY MEMBER"/>
    <property type="match status" value="1"/>
</dbReference>
<reference evidence="11 12" key="1">
    <citation type="submission" date="2016-10" db="EMBL/GenBank/DDBJ databases">
        <authorList>
            <person name="de Groot N.N."/>
        </authorList>
    </citation>
    <scope>NUCLEOTIDE SEQUENCE [LARGE SCALE GENOMIC DNA]</scope>
    <source>
        <strain evidence="11 12">DSM 5885</strain>
    </source>
</reference>
<keyword evidence="4 9" id="KW-0067">ATP-binding</keyword>
<evidence type="ECO:0000256" key="8">
    <source>
        <dbReference type="ARBA" id="ARBA00048988"/>
    </source>
</evidence>
<accession>A0A1G8EJW2</accession>
<dbReference type="GO" id="GO:0000725">
    <property type="term" value="P:recombinational repair"/>
    <property type="evidence" value="ECO:0007669"/>
    <property type="project" value="TreeGrafter"/>
</dbReference>
<dbReference type="GO" id="GO:0003916">
    <property type="term" value="F:DNA topoisomerase activity"/>
    <property type="evidence" value="ECO:0007669"/>
    <property type="project" value="InterPro"/>
</dbReference>
<evidence type="ECO:0000256" key="5">
    <source>
        <dbReference type="ARBA" id="ARBA00023235"/>
    </source>
</evidence>
<dbReference type="Gene3D" id="3.40.91.30">
    <property type="match status" value="1"/>
</dbReference>
<dbReference type="PANTHER" id="PTHR11070:SF63">
    <property type="entry name" value="DNA HELICASE IV"/>
    <property type="match status" value="1"/>
</dbReference>
<dbReference type="CDD" id="cd18807">
    <property type="entry name" value="SF1_C_UvrD"/>
    <property type="match status" value="1"/>
</dbReference>
<dbReference type="InterPro" id="IPR022161">
    <property type="entry name" value="Helicase_IV_N"/>
</dbReference>
<dbReference type="GO" id="GO:0003677">
    <property type="term" value="F:DNA binding"/>
    <property type="evidence" value="ECO:0007669"/>
    <property type="project" value="InterPro"/>
</dbReference>
<evidence type="ECO:0000256" key="7">
    <source>
        <dbReference type="ARBA" id="ARBA00034808"/>
    </source>
</evidence>
<keyword evidence="2 9" id="KW-0378">Hydrolase</keyword>
<dbReference type="InterPro" id="IPR027417">
    <property type="entry name" value="P-loop_NTPase"/>
</dbReference>
<dbReference type="GO" id="GO:0005829">
    <property type="term" value="C:cytosol"/>
    <property type="evidence" value="ECO:0007669"/>
    <property type="project" value="TreeGrafter"/>
</dbReference>
<dbReference type="Proteomes" id="UP000198607">
    <property type="component" value="Unassembled WGS sequence"/>
</dbReference>
<dbReference type="GO" id="GO:0005524">
    <property type="term" value="F:ATP binding"/>
    <property type="evidence" value="ECO:0007669"/>
    <property type="project" value="UniProtKB-UniRule"/>
</dbReference>
<organism evidence="11 12">
    <name type="scientific">Propionivibrio dicarboxylicus</name>
    <dbReference type="NCBI Taxonomy" id="83767"/>
    <lineage>
        <taxon>Bacteria</taxon>
        <taxon>Pseudomonadati</taxon>
        <taxon>Pseudomonadota</taxon>
        <taxon>Betaproteobacteria</taxon>
        <taxon>Rhodocyclales</taxon>
        <taxon>Rhodocyclaceae</taxon>
        <taxon>Propionivibrio</taxon>
    </lineage>
</organism>
<evidence type="ECO:0000256" key="6">
    <source>
        <dbReference type="ARBA" id="ARBA00034617"/>
    </source>
</evidence>
<sequence>MLVEFHHTTKVYLGMGFKPSFFGKLFTRSDHWTLVFSGDTVVIQAGATGIATIPLPSIQTVSVQKGLFWATVRLNAESSVVTLRGVSRGQSIRLQNELRKVISQALSRLAAPSAQFLTSVIANLEALYEQPRYLANRDLHLWGQSQASENLEIRKLIELLKHPYFDKALLPRDLESDIQRLQDVLTGQRLELARRNERFVANEMKRLKPFFDAVESQPLTDEQQRAAIVSEDRSLLIAAAGSGKSSTVVAKIGYALETGFCSPAQILALAFNKTAAEELDTRISTRLAAQLTGRGSVTSRTFHRLGLDIIAAVEGKKPDLAPWANETRDSEGSIVEELIHTLATTDRSFLEKWVTFQAVCFRPNKELPRFQTRQDYDAYLRQVGEERDGHKGIRSLNGELVKSMEEVAIANWLFMNGIPYEYERTYEYDTADQQHRQYHPDFYFSDIDSYHEHFALDDNGKAPAIFKGDYEEGVRWKRMLHSEKHTDLIETTSAMYRAGTLFRHLEAELRTRGQQFKPRSPQEVLARLAELKLPSYGGFIRTFMTLCKSGGLSPVTLAEKANSQRDRYRARAFLDVVVPVFQAYEAKLAELRCIDFEDMIRTATSYVREGKFKHPYQLILVDEFQDIAHGRAQLVLAMLTQNPDCRLFAVGDDWQSIYRFTGSDIGIMANFAHHFGVTATNYLTRTFRSNQGITDVAASFIQANPSQLKKAVQAIDTAKEATIQILEYGADDDVEAVLAAELETLAGIAQTEQRSLRIFLLGRYNHLRPGSLTSWQKRYAGALTIQFLSLHRSKGLEADYVFLLGVISGPYSFPSEIVDDPLLDLVLPVPETFEYSEERRLFYVGLTRAKRRTYVLTKKSRVSRFVQELLKPHNRGTVIYRSGKASGNHPEVEPCPACGTGVLRVINGQYGPFMACSNYPDCSEKKKLNVARTRR</sequence>
<feature type="domain" description="UvrD-like helicase ATP-binding" evidence="10">
    <location>
        <begin position="217"/>
        <end position="690"/>
    </location>
</feature>
<evidence type="ECO:0000256" key="1">
    <source>
        <dbReference type="ARBA" id="ARBA00022741"/>
    </source>
</evidence>
<dbReference type="STRING" id="83767.SAMN05660652_02104"/>
<evidence type="ECO:0000256" key="3">
    <source>
        <dbReference type="ARBA" id="ARBA00022806"/>
    </source>
</evidence>
<dbReference type="SUPFAM" id="SSF52540">
    <property type="entry name" value="P-loop containing nucleoside triphosphate hydrolases"/>
    <property type="match status" value="1"/>
</dbReference>
<name>A0A1G8EJW2_9RHOO</name>
<dbReference type="PROSITE" id="PS51198">
    <property type="entry name" value="UVRD_HELICASE_ATP_BIND"/>
    <property type="match status" value="1"/>
</dbReference>
<proteinExistence type="predicted"/>
<dbReference type="EC" id="5.6.2.4" evidence="7"/>
<keyword evidence="5" id="KW-0413">Isomerase</keyword>
<feature type="binding site" evidence="9">
    <location>
        <begin position="238"/>
        <end position="245"/>
    </location>
    <ligand>
        <name>ATP</name>
        <dbReference type="ChEBI" id="CHEBI:30616"/>
    </ligand>
</feature>
<protein>
    <recommendedName>
        <fullName evidence="7">DNA 3'-5' helicase</fullName>
        <ecNumber evidence="7">5.6.2.4</ecNumber>
    </recommendedName>
</protein>
<keyword evidence="3 9" id="KW-0347">Helicase</keyword>
<dbReference type="Gene3D" id="3.40.50.300">
    <property type="entry name" value="P-loop containing nucleotide triphosphate hydrolases"/>
    <property type="match status" value="3"/>
</dbReference>
<dbReference type="SUPFAM" id="SSF57783">
    <property type="entry name" value="Zinc beta-ribbon"/>
    <property type="match status" value="1"/>
</dbReference>
<evidence type="ECO:0000256" key="9">
    <source>
        <dbReference type="PROSITE-ProRule" id="PRU00560"/>
    </source>
</evidence>
<comment type="catalytic activity">
    <reaction evidence="8">
        <text>ATP + H2O = ADP + phosphate + H(+)</text>
        <dbReference type="Rhea" id="RHEA:13065"/>
        <dbReference type="ChEBI" id="CHEBI:15377"/>
        <dbReference type="ChEBI" id="CHEBI:15378"/>
        <dbReference type="ChEBI" id="CHEBI:30616"/>
        <dbReference type="ChEBI" id="CHEBI:43474"/>
        <dbReference type="ChEBI" id="CHEBI:456216"/>
        <dbReference type="EC" id="5.6.2.4"/>
    </reaction>
</comment>
<evidence type="ECO:0000256" key="2">
    <source>
        <dbReference type="ARBA" id="ARBA00022801"/>
    </source>
</evidence>
<dbReference type="Pfam" id="PF12462">
    <property type="entry name" value="Helicase_IV_N"/>
    <property type="match status" value="1"/>
</dbReference>
<keyword evidence="12" id="KW-1185">Reference proteome</keyword>